<dbReference type="Gene3D" id="1.20.120.1200">
    <property type="entry name" value="NADH-ubiquinone/plastoquinone oxidoreductase chain 6, subunit NuoJ"/>
    <property type="match status" value="1"/>
</dbReference>
<dbReference type="OrthoDB" id="9795409at2"/>
<keyword evidence="2" id="KW-0874">Quinone</keyword>
<reference evidence="3 4" key="1">
    <citation type="submission" date="2014-07" db="EMBL/GenBank/DDBJ databases">
        <title>Comparative genomic insights into amoeba endosymbionts belonging to the families of Holosporaceae and Candidatus Midichloriaceae within Rickettsiales.</title>
        <authorList>
            <person name="Wang Z."/>
            <person name="Wu M."/>
        </authorList>
    </citation>
    <scope>NUCLEOTIDE SEQUENCE [LARGE SCALE GENOMIC DNA]</scope>
    <source>
        <strain evidence="3">PRA3</strain>
    </source>
</reference>
<organism evidence="3 4">
    <name type="scientific">Candidatus Odyssella acanthamoebae</name>
    <dbReference type="NCBI Taxonomy" id="91604"/>
    <lineage>
        <taxon>Bacteria</taxon>
        <taxon>Pseudomonadati</taxon>
        <taxon>Pseudomonadota</taxon>
        <taxon>Alphaproteobacteria</taxon>
        <taxon>Holosporales</taxon>
        <taxon>Candidatus Paracaedibacteraceae</taxon>
        <taxon>Candidatus Odyssella</taxon>
    </lineage>
</organism>
<dbReference type="Pfam" id="PF00499">
    <property type="entry name" value="Oxidored_q3"/>
    <property type="match status" value="1"/>
</dbReference>
<feature type="transmembrane region" description="Helical" evidence="2">
    <location>
        <begin position="6"/>
        <end position="25"/>
    </location>
</feature>
<dbReference type="NCBIfam" id="NF005164">
    <property type="entry name" value="PRK06638.1-4"/>
    <property type="match status" value="1"/>
</dbReference>
<protein>
    <recommendedName>
        <fullName evidence="2">NADH-quinone oxidoreductase subunit J</fullName>
        <ecNumber evidence="2">7.1.1.-</ecNumber>
    </recommendedName>
</protein>
<dbReference type="eggNOG" id="COG0839">
    <property type="taxonomic scope" value="Bacteria"/>
</dbReference>
<keyword evidence="2" id="KW-0812">Transmembrane</keyword>
<dbReference type="Proteomes" id="UP000028926">
    <property type="component" value="Chromosome"/>
</dbReference>
<accession>A0A077AWG5</accession>
<feature type="transmembrane region" description="Helical" evidence="2">
    <location>
        <begin position="55"/>
        <end position="79"/>
    </location>
</feature>
<dbReference type="InterPro" id="IPR001457">
    <property type="entry name" value="NADH_UbQ/plastoQ_OxRdtase_su6"/>
</dbReference>
<gene>
    <name evidence="3" type="ORF">ID47_03290</name>
</gene>
<dbReference type="EMBL" id="CP008941">
    <property type="protein sequence ID" value="AIK95973.1"/>
    <property type="molecule type" value="Genomic_DNA"/>
</dbReference>
<comment type="catalytic activity">
    <reaction evidence="2">
        <text>a quinone + NADH + 5 H(+)(in) = a quinol + NAD(+) + 4 H(+)(out)</text>
        <dbReference type="Rhea" id="RHEA:57888"/>
        <dbReference type="ChEBI" id="CHEBI:15378"/>
        <dbReference type="ChEBI" id="CHEBI:24646"/>
        <dbReference type="ChEBI" id="CHEBI:57540"/>
        <dbReference type="ChEBI" id="CHEBI:57945"/>
        <dbReference type="ChEBI" id="CHEBI:132124"/>
    </reaction>
</comment>
<feature type="transmembrane region" description="Helical" evidence="2">
    <location>
        <begin position="91"/>
        <end position="113"/>
    </location>
</feature>
<dbReference type="RefSeq" id="WP_038463736.1">
    <property type="nucleotide sequence ID" value="NZ_CP008941.1"/>
</dbReference>
<dbReference type="AlphaFoldDB" id="A0A077AWG5"/>
<feature type="transmembrane region" description="Helical" evidence="2">
    <location>
        <begin position="144"/>
        <end position="167"/>
    </location>
</feature>
<dbReference type="PANTHER" id="PTHR33269:SF17">
    <property type="entry name" value="NADH-UBIQUINONE OXIDOREDUCTASE CHAIN 6"/>
    <property type="match status" value="1"/>
</dbReference>
<feature type="transmembrane region" description="Helical" evidence="2">
    <location>
        <begin position="32"/>
        <end position="49"/>
    </location>
</feature>
<keyword evidence="2" id="KW-0520">NAD</keyword>
<dbReference type="HOGENOM" id="CLU_085957_5_0_5"/>
<keyword evidence="3" id="KW-0830">Ubiquinone</keyword>
<proteinExistence type="inferred from homology"/>
<dbReference type="STRING" id="91604.ID47_03290"/>
<keyword evidence="2" id="KW-1003">Cell membrane</keyword>
<dbReference type="GO" id="GO:0048038">
    <property type="term" value="F:quinone binding"/>
    <property type="evidence" value="ECO:0007669"/>
    <property type="project" value="UniProtKB-UniRule"/>
</dbReference>
<dbReference type="InterPro" id="IPR042106">
    <property type="entry name" value="Nuo/plastoQ_OxRdtase_6_NuoJ"/>
</dbReference>
<keyword evidence="4" id="KW-1185">Reference proteome</keyword>
<evidence type="ECO:0000313" key="4">
    <source>
        <dbReference type="Proteomes" id="UP000028926"/>
    </source>
</evidence>
<dbReference type="KEGG" id="paca:ID47_03290"/>
<dbReference type="GO" id="GO:0005886">
    <property type="term" value="C:plasma membrane"/>
    <property type="evidence" value="ECO:0007669"/>
    <property type="project" value="UniProtKB-SubCell"/>
</dbReference>
<sequence length="203" mass="22216">MIGEALLFYMFAGTLILSASCVILARNPVHSVLFLILCFLNGTGLFLLLNAELLAMTLAIVYVGAVAVLFLFVVMMLDIDFQELRQGLSKYAPFSAFIGLVLAAELSIIALGWKPAVNMTKTVALQTSELTNTQMIGSVLYTDYFLAFQIAGLILLVAMIGAITLTLRFRPETRRQNPIEQMHRSPADTLTLHKIESGKGVSL</sequence>
<comment type="similarity">
    <text evidence="1 2">Belongs to the complex I subunit 6 family.</text>
</comment>
<keyword evidence="2" id="KW-1133">Transmembrane helix</keyword>
<evidence type="ECO:0000313" key="3">
    <source>
        <dbReference type="EMBL" id="AIK95973.1"/>
    </source>
</evidence>
<evidence type="ECO:0000256" key="2">
    <source>
        <dbReference type="RuleBase" id="RU004429"/>
    </source>
</evidence>
<comment type="function">
    <text evidence="2">NDH-1 shuttles electrons from NADH, via FMN and iron-sulfur (Fe-S) centers, to quinones in the respiratory chain. Couples the redox reaction to proton translocation (for every two electrons transferred, four hydrogen ions are translocated across the cytoplasmic membrane), and thus conserves the redox energy in a proton gradient.</text>
</comment>
<keyword evidence="2" id="KW-0472">Membrane</keyword>
<dbReference type="EC" id="7.1.1.-" evidence="2"/>
<dbReference type="GO" id="GO:0008137">
    <property type="term" value="F:NADH dehydrogenase (ubiquinone) activity"/>
    <property type="evidence" value="ECO:0007669"/>
    <property type="project" value="UniProtKB-UniRule"/>
</dbReference>
<evidence type="ECO:0000256" key="1">
    <source>
        <dbReference type="ARBA" id="ARBA00005698"/>
    </source>
</evidence>
<name>A0A077AWG5_9PROT</name>
<dbReference type="PANTHER" id="PTHR33269">
    <property type="entry name" value="NADH-UBIQUINONE OXIDOREDUCTASE CHAIN 6"/>
    <property type="match status" value="1"/>
</dbReference>
<comment type="subcellular location">
    <subcellularLocation>
        <location evidence="2">Cell membrane</location>
        <topology evidence="2">Multi-pass membrane protein</topology>
    </subcellularLocation>
</comment>